<dbReference type="PANTHER" id="PTHR13504:SF38">
    <property type="entry name" value="FIDO DOMAIN-CONTAINING PROTEIN"/>
    <property type="match status" value="1"/>
</dbReference>
<keyword evidence="3" id="KW-1185">Reference proteome</keyword>
<dbReference type="SUPFAM" id="SSF140931">
    <property type="entry name" value="Fic-like"/>
    <property type="match status" value="1"/>
</dbReference>
<dbReference type="Pfam" id="PF02661">
    <property type="entry name" value="Fic"/>
    <property type="match status" value="1"/>
</dbReference>
<dbReference type="RefSeq" id="WP_345929961.1">
    <property type="nucleotide sequence ID" value="NZ_JBDIVF010000013.1"/>
</dbReference>
<dbReference type="EMBL" id="JBEWLZ010000016">
    <property type="protein sequence ID" value="MET1491819.1"/>
    <property type="molecule type" value="Genomic_DNA"/>
</dbReference>
<feature type="domain" description="Fido" evidence="1">
    <location>
        <begin position="334"/>
        <end position="469"/>
    </location>
</feature>
<dbReference type="PROSITE" id="PS51459">
    <property type="entry name" value="FIDO"/>
    <property type="match status" value="1"/>
</dbReference>
<evidence type="ECO:0000259" key="1">
    <source>
        <dbReference type="PROSITE" id="PS51459"/>
    </source>
</evidence>
<evidence type="ECO:0000313" key="3">
    <source>
        <dbReference type="Proteomes" id="UP001548590"/>
    </source>
</evidence>
<dbReference type="InterPro" id="IPR003812">
    <property type="entry name" value="Fido"/>
</dbReference>
<dbReference type="PANTHER" id="PTHR13504">
    <property type="entry name" value="FIDO DOMAIN-CONTAINING PROTEIN DDB_G0283145"/>
    <property type="match status" value="1"/>
</dbReference>
<organism evidence="2 3">
    <name type="scientific">Uliginosibacterium paludis</name>
    <dbReference type="NCBI Taxonomy" id="1615952"/>
    <lineage>
        <taxon>Bacteria</taxon>
        <taxon>Pseudomonadati</taxon>
        <taxon>Pseudomonadota</taxon>
        <taxon>Betaproteobacteria</taxon>
        <taxon>Rhodocyclales</taxon>
        <taxon>Zoogloeaceae</taxon>
        <taxon>Uliginosibacterium</taxon>
    </lineage>
</organism>
<sequence length="511" mass="55532">MSLPAGKRQTADPRPILIPADEAEQRKLQRRAKAGEITRIAAGVYANAVDPADLPTGQFGPVAQLVRRNWQAILGHLIPGAVVSHLSALKGGITPADEVTLSHPTRFNTTLSMPGLAAVLIKGPAALPGDMPLGSSGLYWSSRPRMLLENLGRSRSSKPRRAGHAGVEEKLVEILNASGDAALNRVRDEARSLAEAMDAADDFATLNGMIGALLGTWAAGTLLTPQGQRVAQGTPVDAERLHRFQILADALRATPVPDLADAAAQDPARTHFAFLESYFSNFVEGTRFSIEEAEAIALQNRIVPNRPKDSHDILGVFQLILHPHYRSSLPAPADILDALRERHLRMMENRPEVQPGEFKVQTNYAGGTRFAEPAFVRGTLLEGAQLAGSVPEGLARAIYYAFLISEVHPFSDGNGRLSRLLMNAELSRCGRSRIIIPTLYHEQYVDAQRALSRQNDPAPLIRALSYIARWTTSFNCTDLHATIAALKAANAFEEDAREFKLLTPNTTTETP</sequence>
<protein>
    <submittedName>
        <fullName evidence="2">Fic family protein</fullName>
    </submittedName>
</protein>
<evidence type="ECO:0000313" key="2">
    <source>
        <dbReference type="EMBL" id="MET1491819.1"/>
    </source>
</evidence>
<dbReference type="Gene3D" id="1.10.3290.10">
    <property type="entry name" value="Fido-like domain"/>
    <property type="match status" value="1"/>
</dbReference>
<accession>A0ABV2CV79</accession>
<dbReference type="Proteomes" id="UP001548590">
    <property type="component" value="Unassembled WGS sequence"/>
</dbReference>
<reference evidence="2 3" key="1">
    <citation type="submission" date="2024-07" db="EMBL/GenBank/DDBJ databases">
        <title>Uliginosibacterium paludis KCTC:42655.</title>
        <authorList>
            <person name="Kim M.K."/>
        </authorList>
    </citation>
    <scope>NUCLEOTIDE SEQUENCE [LARGE SCALE GENOMIC DNA]</scope>
    <source>
        <strain evidence="2 3">KCTC 42655</strain>
    </source>
</reference>
<proteinExistence type="predicted"/>
<dbReference type="InterPro" id="IPR040198">
    <property type="entry name" value="Fido_containing"/>
</dbReference>
<gene>
    <name evidence="2" type="ORF">ABVT11_18415</name>
</gene>
<dbReference type="InterPro" id="IPR036597">
    <property type="entry name" value="Fido-like_dom_sf"/>
</dbReference>
<name>A0ABV2CV79_9RHOO</name>
<comment type="caution">
    <text evidence="2">The sequence shown here is derived from an EMBL/GenBank/DDBJ whole genome shotgun (WGS) entry which is preliminary data.</text>
</comment>